<sequence length="41" mass="4428">MPGIRVTGNIVTGFAGGDAASADYGRIRLNKRVVRLWADPR</sequence>
<keyword evidence="2" id="KW-1185">Reference proteome</keyword>
<comment type="caution">
    <text evidence="1">The sequence shown here is derived from an EMBL/GenBank/DDBJ whole genome shotgun (WGS) entry which is preliminary data.</text>
</comment>
<dbReference type="AlphaFoldDB" id="S7TRM0"/>
<dbReference type="Proteomes" id="UP000014977">
    <property type="component" value="Unassembled WGS sequence"/>
</dbReference>
<gene>
    <name evidence="1" type="ORF">dsmv_2672</name>
</gene>
<evidence type="ECO:0000313" key="1">
    <source>
        <dbReference type="EMBL" id="EPR39330.1"/>
    </source>
</evidence>
<accession>S7TRM0</accession>
<evidence type="ECO:0000313" key="2">
    <source>
        <dbReference type="Proteomes" id="UP000014977"/>
    </source>
</evidence>
<organism evidence="1 2">
    <name type="scientific">Desulfococcus multivorans DSM 2059</name>
    <dbReference type="NCBI Taxonomy" id="1121405"/>
    <lineage>
        <taxon>Bacteria</taxon>
        <taxon>Pseudomonadati</taxon>
        <taxon>Thermodesulfobacteriota</taxon>
        <taxon>Desulfobacteria</taxon>
        <taxon>Desulfobacterales</taxon>
        <taxon>Desulfococcaceae</taxon>
        <taxon>Desulfococcus</taxon>
    </lineage>
</organism>
<reference evidence="1 2" key="1">
    <citation type="journal article" date="2013" name="Genome Announc.">
        <title>Draft genome sequences for three mercury-methylating, sulfate-reducing bacteria.</title>
        <authorList>
            <person name="Brown S.D."/>
            <person name="Hurt R.A.Jr."/>
            <person name="Gilmour C.C."/>
            <person name="Elias D.A."/>
        </authorList>
    </citation>
    <scope>NUCLEOTIDE SEQUENCE [LARGE SCALE GENOMIC DNA]</scope>
    <source>
        <strain evidence="1 2">DSM 2059</strain>
    </source>
</reference>
<proteinExistence type="predicted"/>
<name>S7TRM0_DESML</name>
<protein>
    <submittedName>
        <fullName evidence="1">Uncharacterized protein</fullName>
    </submittedName>
</protein>
<dbReference type="EMBL" id="ATHJ01000090">
    <property type="protein sequence ID" value="EPR39330.1"/>
    <property type="molecule type" value="Genomic_DNA"/>
</dbReference>